<protein>
    <submittedName>
        <fullName evidence="2">Uncharacterized protein</fullName>
    </submittedName>
</protein>
<evidence type="ECO:0000313" key="2">
    <source>
        <dbReference type="EMBL" id="KAK0649806.1"/>
    </source>
</evidence>
<sequence length="118" mass="12126">MKFSTVTVFLGAFATTSAAAVGSTVVPQAVQRGATTLVLKEVNGVPGNECLTSRNNGEIVDAACVNTAADRQLTPSKLNGADVLLVQRTFSNGFRPDLVGKVACVGLNGSHFRAEGCA</sequence>
<keyword evidence="1" id="KW-0732">Signal</keyword>
<name>A0AA40CSF6_9PEZI</name>
<organism evidence="2 3">
    <name type="scientific">Cercophora newfieldiana</name>
    <dbReference type="NCBI Taxonomy" id="92897"/>
    <lineage>
        <taxon>Eukaryota</taxon>
        <taxon>Fungi</taxon>
        <taxon>Dikarya</taxon>
        <taxon>Ascomycota</taxon>
        <taxon>Pezizomycotina</taxon>
        <taxon>Sordariomycetes</taxon>
        <taxon>Sordariomycetidae</taxon>
        <taxon>Sordariales</taxon>
        <taxon>Lasiosphaeriaceae</taxon>
        <taxon>Cercophora</taxon>
    </lineage>
</organism>
<evidence type="ECO:0000256" key="1">
    <source>
        <dbReference type="SAM" id="SignalP"/>
    </source>
</evidence>
<accession>A0AA40CSF6</accession>
<comment type="caution">
    <text evidence="2">The sequence shown here is derived from an EMBL/GenBank/DDBJ whole genome shotgun (WGS) entry which is preliminary data.</text>
</comment>
<feature type="non-terminal residue" evidence="2">
    <location>
        <position position="1"/>
    </location>
</feature>
<keyword evidence="3" id="KW-1185">Reference proteome</keyword>
<dbReference type="AlphaFoldDB" id="A0AA40CSF6"/>
<dbReference type="Proteomes" id="UP001174936">
    <property type="component" value="Unassembled WGS sequence"/>
</dbReference>
<gene>
    <name evidence="2" type="ORF">B0T16DRAFT_290678</name>
</gene>
<evidence type="ECO:0000313" key="3">
    <source>
        <dbReference type="Proteomes" id="UP001174936"/>
    </source>
</evidence>
<feature type="chain" id="PRO_5041346534" evidence="1">
    <location>
        <begin position="19"/>
        <end position="118"/>
    </location>
</feature>
<feature type="signal peptide" evidence="1">
    <location>
        <begin position="1"/>
        <end position="18"/>
    </location>
</feature>
<reference evidence="2" key="1">
    <citation type="submission" date="2023-06" db="EMBL/GenBank/DDBJ databases">
        <title>Genome-scale phylogeny and comparative genomics of the fungal order Sordariales.</title>
        <authorList>
            <consortium name="Lawrence Berkeley National Laboratory"/>
            <person name="Hensen N."/>
            <person name="Bonometti L."/>
            <person name="Westerberg I."/>
            <person name="Brannstrom I.O."/>
            <person name="Guillou S."/>
            <person name="Cros-Aarteil S."/>
            <person name="Calhoun S."/>
            <person name="Haridas S."/>
            <person name="Kuo A."/>
            <person name="Mondo S."/>
            <person name="Pangilinan J."/>
            <person name="Riley R."/>
            <person name="Labutti K."/>
            <person name="Andreopoulos B."/>
            <person name="Lipzen A."/>
            <person name="Chen C."/>
            <person name="Yanf M."/>
            <person name="Daum C."/>
            <person name="Ng V."/>
            <person name="Clum A."/>
            <person name="Steindorff A."/>
            <person name="Ohm R."/>
            <person name="Martin F."/>
            <person name="Silar P."/>
            <person name="Natvig D."/>
            <person name="Lalanne C."/>
            <person name="Gautier V."/>
            <person name="Ament-Velasquez S.L."/>
            <person name="Kruys A."/>
            <person name="Hutchinson M.I."/>
            <person name="Powell A.J."/>
            <person name="Barry K."/>
            <person name="Miller A.N."/>
            <person name="Grigoriev I.V."/>
            <person name="Debuchy R."/>
            <person name="Gladieux P."/>
            <person name="Thoren M.H."/>
            <person name="Johannesson H."/>
        </authorList>
    </citation>
    <scope>NUCLEOTIDE SEQUENCE</scope>
    <source>
        <strain evidence="2">SMH2532-1</strain>
    </source>
</reference>
<proteinExistence type="predicted"/>
<dbReference type="EMBL" id="JAULSV010000003">
    <property type="protein sequence ID" value="KAK0649806.1"/>
    <property type="molecule type" value="Genomic_DNA"/>
</dbReference>